<keyword evidence="6" id="KW-0812">Transmembrane</keyword>
<evidence type="ECO:0000313" key="15">
    <source>
        <dbReference type="EMBL" id="GGD38785.1"/>
    </source>
</evidence>
<keyword evidence="7" id="KW-0547">Nucleotide-binding</keyword>
<gene>
    <name evidence="15" type="ORF">GCM10011361_02400</name>
</gene>
<dbReference type="Proteomes" id="UP000625780">
    <property type="component" value="Unassembled WGS sequence"/>
</dbReference>
<keyword evidence="5 12" id="KW-0597">Phosphoprotein</keyword>
<evidence type="ECO:0000256" key="4">
    <source>
        <dbReference type="ARBA" id="ARBA00022475"/>
    </source>
</evidence>
<dbReference type="InterPro" id="IPR036641">
    <property type="entry name" value="HPT_dom_sf"/>
</dbReference>
<evidence type="ECO:0000256" key="7">
    <source>
        <dbReference type="ARBA" id="ARBA00022741"/>
    </source>
</evidence>
<evidence type="ECO:0000256" key="2">
    <source>
        <dbReference type="ARBA" id="ARBA00004651"/>
    </source>
</evidence>
<protein>
    <recommendedName>
        <fullName evidence="3">histidine kinase</fullName>
        <ecNumber evidence="3">2.7.13.3</ecNumber>
    </recommendedName>
</protein>
<accession>A0ABQ1QQR3</accession>
<dbReference type="Pfam" id="PF01627">
    <property type="entry name" value="Hpt"/>
    <property type="match status" value="1"/>
</dbReference>
<evidence type="ECO:0000256" key="3">
    <source>
        <dbReference type="ARBA" id="ARBA00012438"/>
    </source>
</evidence>
<evidence type="ECO:0000256" key="9">
    <source>
        <dbReference type="ARBA" id="ARBA00022989"/>
    </source>
</evidence>
<dbReference type="Pfam" id="PF02518">
    <property type="entry name" value="HATPase_c"/>
    <property type="match status" value="1"/>
</dbReference>
<evidence type="ECO:0000256" key="12">
    <source>
        <dbReference type="PROSITE-ProRule" id="PRU00169"/>
    </source>
</evidence>
<dbReference type="SMART" id="SM00387">
    <property type="entry name" value="HATPase_c"/>
    <property type="match status" value="1"/>
</dbReference>
<keyword evidence="16" id="KW-1185">Reference proteome</keyword>
<dbReference type="CDD" id="cd00082">
    <property type="entry name" value="HisKA"/>
    <property type="match status" value="1"/>
</dbReference>
<comment type="subcellular location">
    <subcellularLocation>
        <location evidence="2">Cell membrane</location>
        <topology evidence="2">Multi-pass membrane protein</topology>
    </subcellularLocation>
</comment>
<dbReference type="EMBL" id="BMFH01000001">
    <property type="protein sequence ID" value="GGD38785.1"/>
    <property type="molecule type" value="Genomic_DNA"/>
</dbReference>
<dbReference type="InterPro" id="IPR036097">
    <property type="entry name" value="HisK_dim/P_sf"/>
</dbReference>
<dbReference type="InterPro" id="IPR011006">
    <property type="entry name" value="CheY-like_superfamily"/>
</dbReference>
<dbReference type="Gene3D" id="1.20.120.160">
    <property type="entry name" value="HPT domain"/>
    <property type="match status" value="1"/>
</dbReference>
<keyword evidence="8" id="KW-0067">ATP-binding</keyword>
<dbReference type="Gene3D" id="3.40.50.2300">
    <property type="match status" value="1"/>
</dbReference>
<dbReference type="EC" id="2.7.13.3" evidence="3"/>
<comment type="catalytic activity">
    <reaction evidence="1">
        <text>ATP + protein L-histidine = ADP + protein N-phospho-L-histidine.</text>
        <dbReference type="EC" id="2.7.13.3"/>
    </reaction>
</comment>
<name>A0ABQ1QQR3_9FLAO</name>
<organism evidence="15 16">
    <name type="scientific">Muriicola marianensis</name>
    <dbReference type="NCBI Taxonomy" id="1324801"/>
    <lineage>
        <taxon>Bacteria</taxon>
        <taxon>Pseudomonadati</taxon>
        <taxon>Bacteroidota</taxon>
        <taxon>Flavobacteriia</taxon>
        <taxon>Flavobacteriales</taxon>
        <taxon>Flavobacteriaceae</taxon>
        <taxon>Muriicola</taxon>
    </lineage>
</organism>
<dbReference type="InterPro" id="IPR003594">
    <property type="entry name" value="HATPase_dom"/>
</dbReference>
<dbReference type="PROSITE" id="PS50109">
    <property type="entry name" value="HIS_KIN"/>
    <property type="match status" value="1"/>
</dbReference>
<evidence type="ECO:0000259" key="14">
    <source>
        <dbReference type="PROSITE" id="PS50110"/>
    </source>
</evidence>
<dbReference type="SMART" id="SM00448">
    <property type="entry name" value="REC"/>
    <property type="match status" value="1"/>
</dbReference>
<dbReference type="CDD" id="cd16922">
    <property type="entry name" value="HATPase_EvgS-ArcB-TorS-like"/>
    <property type="match status" value="1"/>
</dbReference>
<evidence type="ECO:0000256" key="6">
    <source>
        <dbReference type="ARBA" id="ARBA00022692"/>
    </source>
</evidence>
<keyword evidence="11" id="KW-0472">Membrane</keyword>
<keyword evidence="4" id="KW-1003">Cell membrane</keyword>
<dbReference type="InterPro" id="IPR036890">
    <property type="entry name" value="HATPase_C_sf"/>
</dbReference>
<evidence type="ECO:0000256" key="11">
    <source>
        <dbReference type="ARBA" id="ARBA00023136"/>
    </source>
</evidence>
<dbReference type="Pfam" id="PF00072">
    <property type="entry name" value="Response_reg"/>
    <property type="match status" value="1"/>
</dbReference>
<sequence length="578" mass="65428">MKSKNLLTQISDLELALNNFSFEELSTEEAGRLKKSFDHFKKELETKIWGHEPNQPEPEHLPAKKTESHLIAKVSHEVRTPLNGIMGFADLLKESDLNPAQEEQVNAILSASRSLLEIINELLEYSKLEAGSEEFKVVSFNFHNLIAEVTYLCETLIVDKKISLEVKTDPNIPNFLLGDPSKLTQVLLNLLGNAIKFSDQGKVMLETTLKKIEKGQAYLKFGITDTGIGIPGEDLDHIFDAFRQAGQHTFSKYGGAGLGLSIVKQIVDRLGGTIAVQSKVDEGTKFDLTLAFEVGQEENPKKAETEKLPEKDIRTLNVLVFEDNPLNQWLIKKRLRNWGCTHFVTEHAVEGLKVLEEENIHVVFMDLHMPVVDGYEITRKIRASQDPRISGVPVIALTADFSVHDREKAEADGIDDFILKPYTPEELLDKLMEYGFAESGKSSLEKAATKENKAPAQDGNFQIDLTGMLEDCMGEVDMLEELIGLFKGNILEFIGRAKLHLKNRDQEQLRFAAHKMKSGLAMIQAENLLILVRQIQDHCLNDQDFDRMQYLYDRFVKEYPMVEFAVDRELTRLKKEND</sequence>
<dbReference type="PROSITE" id="PS50110">
    <property type="entry name" value="RESPONSE_REGULATORY"/>
    <property type="match status" value="1"/>
</dbReference>
<dbReference type="CDD" id="cd17546">
    <property type="entry name" value="REC_hyHK_CKI1_RcsC-like"/>
    <property type="match status" value="1"/>
</dbReference>
<reference evidence="16" key="1">
    <citation type="journal article" date="2019" name="Int. J. Syst. Evol. Microbiol.">
        <title>The Global Catalogue of Microorganisms (GCM) 10K type strain sequencing project: providing services to taxonomists for standard genome sequencing and annotation.</title>
        <authorList>
            <consortium name="The Broad Institute Genomics Platform"/>
            <consortium name="The Broad Institute Genome Sequencing Center for Infectious Disease"/>
            <person name="Wu L."/>
            <person name="Ma J."/>
        </authorList>
    </citation>
    <scope>NUCLEOTIDE SEQUENCE [LARGE SCALE GENOMIC DNA]</scope>
    <source>
        <strain evidence="16">CGMCC 1.12606</strain>
    </source>
</reference>
<dbReference type="Gene3D" id="1.10.287.130">
    <property type="match status" value="1"/>
</dbReference>
<dbReference type="Gene3D" id="3.30.565.10">
    <property type="entry name" value="Histidine kinase-like ATPase, C-terminal domain"/>
    <property type="match status" value="1"/>
</dbReference>
<dbReference type="SUPFAM" id="SSF52172">
    <property type="entry name" value="CheY-like"/>
    <property type="match status" value="1"/>
</dbReference>
<dbReference type="InterPro" id="IPR005467">
    <property type="entry name" value="His_kinase_dom"/>
</dbReference>
<evidence type="ECO:0000313" key="16">
    <source>
        <dbReference type="Proteomes" id="UP000625780"/>
    </source>
</evidence>
<dbReference type="PANTHER" id="PTHR45339:SF1">
    <property type="entry name" value="HYBRID SIGNAL TRANSDUCTION HISTIDINE KINASE J"/>
    <property type="match status" value="1"/>
</dbReference>
<dbReference type="RefSeq" id="WP_188368884.1">
    <property type="nucleotide sequence ID" value="NZ_BMFH01000001.1"/>
</dbReference>
<dbReference type="InterPro" id="IPR001789">
    <property type="entry name" value="Sig_transdc_resp-reg_receiver"/>
</dbReference>
<evidence type="ECO:0000256" key="5">
    <source>
        <dbReference type="ARBA" id="ARBA00022553"/>
    </source>
</evidence>
<dbReference type="InterPro" id="IPR003661">
    <property type="entry name" value="HisK_dim/P_dom"/>
</dbReference>
<evidence type="ECO:0000256" key="8">
    <source>
        <dbReference type="ARBA" id="ARBA00022840"/>
    </source>
</evidence>
<dbReference type="PRINTS" id="PR00344">
    <property type="entry name" value="BCTRLSENSOR"/>
</dbReference>
<dbReference type="PANTHER" id="PTHR45339">
    <property type="entry name" value="HYBRID SIGNAL TRANSDUCTION HISTIDINE KINASE J"/>
    <property type="match status" value="1"/>
</dbReference>
<keyword evidence="10" id="KW-0902">Two-component regulatory system</keyword>
<dbReference type="SUPFAM" id="SSF47226">
    <property type="entry name" value="Histidine-containing phosphotransfer domain, HPT domain"/>
    <property type="match status" value="1"/>
</dbReference>
<feature type="modified residue" description="4-aspartylphosphate" evidence="12">
    <location>
        <position position="366"/>
    </location>
</feature>
<evidence type="ECO:0000256" key="1">
    <source>
        <dbReference type="ARBA" id="ARBA00000085"/>
    </source>
</evidence>
<dbReference type="InterPro" id="IPR004358">
    <property type="entry name" value="Sig_transdc_His_kin-like_C"/>
</dbReference>
<comment type="caution">
    <text evidence="15">The sequence shown here is derived from an EMBL/GenBank/DDBJ whole genome shotgun (WGS) entry which is preliminary data.</text>
</comment>
<evidence type="ECO:0000256" key="10">
    <source>
        <dbReference type="ARBA" id="ARBA00023012"/>
    </source>
</evidence>
<dbReference type="Pfam" id="PF00512">
    <property type="entry name" value="HisKA"/>
    <property type="match status" value="1"/>
</dbReference>
<dbReference type="InterPro" id="IPR008207">
    <property type="entry name" value="Sig_transdc_His_kin_Hpt_dom"/>
</dbReference>
<dbReference type="SUPFAM" id="SSF55874">
    <property type="entry name" value="ATPase domain of HSP90 chaperone/DNA topoisomerase II/histidine kinase"/>
    <property type="match status" value="1"/>
</dbReference>
<dbReference type="SMART" id="SM00388">
    <property type="entry name" value="HisKA"/>
    <property type="match status" value="1"/>
</dbReference>
<feature type="domain" description="Histidine kinase" evidence="13">
    <location>
        <begin position="73"/>
        <end position="294"/>
    </location>
</feature>
<feature type="domain" description="Response regulatory" evidence="14">
    <location>
        <begin position="317"/>
        <end position="435"/>
    </location>
</feature>
<dbReference type="SUPFAM" id="SSF47384">
    <property type="entry name" value="Homodimeric domain of signal transducing histidine kinase"/>
    <property type="match status" value="1"/>
</dbReference>
<keyword evidence="9" id="KW-1133">Transmembrane helix</keyword>
<evidence type="ECO:0000259" key="13">
    <source>
        <dbReference type="PROSITE" id="PS50109"/>
    </source>
</evidence>
<proteinExistence type="predicted"/>